<sequence>MGSYRPIGMIIVLAVSVCRTVHPGYRCHRLGHCRPKDSFDSPSPPDDRSRRHRAPHSPAAVDTGGDRF</sequence>
<dbReference type="EMBL" id="GGFJ01014752">
    <property type="protein sequence ID" value="MBW63893.1"/>
    <property type="molecule type" value="Transcribed_RNA"/>
</dbReference>
<name>A0A2M4CF06_9DIPT</name>
<dbReference type="AlphaFoldDB" id="A0A2M4CF06"/>
<protein>
    <submittedName>
        <fullName evidence="2">Putative secreted protein</fullName>
    </submittedName>
</protein>
<organism evidence="2">
    <name type="scientific">Anopheles marajoara</name>
    <dbReference type="NCBI Taxonomy" id="58244"/>
    <lineage>
        <taxon>Eukaryota</taxon>
        <taxon>Metazoa</taxon>
        <taxon>Ecdysozoa</taxon>
        <taxon>Arthropoda</taxon>
        <taxon>Hexapoda</taxon>
        <taxon>Insecta</taxon>
        <taxon>Pterygota</taxon>
        <taxon>Neoptera</taxon>
        <taxon>Endopterygota</taxon>
        <taxon>Diptera</taxon>
        <taxon>Nematocera</taxon>
        <taxon>Culicoidea</taxon>
        <taxon>Culicidae</taxon>
        <taxon>Anophelinae</taxon>
        <taxon>Anopheles</taxon>
    </lineage>
</organism>
<feature type="compositionally biased region" description="Basic and acidic residues" evidence="1">
    <location>
        <begin position="34"/>
        <end position="49"/>
    </location>
</feature>
<evidence type="ECO:0000256" key="1">
    <source>
        <dbReference type="SAM" id="MobiDB-lite"/>
    </source>
</evidence>
<evidence type="ECO:0000313" key="2">
    <source>
        <dbReference type="EMBL" id="MBW63893.1"/>
    </source>
</evidence>
<feature type="region of interest" description="Disordered" evidence="1">
    <location>
        <begin position="33"/>
        <end position="68"/>
    </location>
</feature>
<reference evidence="2" key="1">
    <citation type="submission" date="2018-01" db="EMBL/GenBank/DDBJ databases">
        <title>An insight into the sialome of Amazonian anophelines.</title>
        <authorList>
            <person name="Ribeiro J.M."/>
            <person name="Scarpassa V."/>
            <person name="Calvo E."/>
        </authorList>
    </citation>
    <scope>NUCLEOTIDE SEQUENCE</scope>
    <source>
        <tissue evidence="2">Salivary glands</tissue>
    </source>
</reference>
<accession>A0A2M4CF06</accession>
<proteinExistence type="predicted"/>